<dbReference type="InterPro" id="IPR017911">
    <property type="entry name" value="MacB-like_ATP-bd"/>
</dbReference>
<name>A0A3S4DPQ3_9MICO</name>
<accession>A0A3S4DPQ3</accession>
<feature type="domain" description="ABC transporter" evidence="4">
    <location>
        <begin position="2"/>
        <end position="221"/>
    </location>
</feature>
<evidence type="ECO:0000256" key="3">
    <source>
        <dbReference type="ARBA" id="ARBA00022840"/>
    </source>
</evidence>
<evidence type="ECO:0000259" key="4">
    <source>
        <dbReference type="PROSITE" id="PS50893"/>
    </source>
</evidence>
<dbReference type="InterPro" id="IPR017871">
    <property type="entry name" value="ABC_transporter-like_CS"/>
</dbReference>
<gene>
    <name evidence="5" type="ORF">ELQ90_03370</name>
</gene>
<comment type="caution">
    <text evidence="5">The sequence shown here is derived from an EMBL/GenBank/DDBJ whole genome shotgun (WGS) entry which is preliminary data.</text>
</comment>
<dbReference type="EMBL" id="RZNB01000001">
    <property type="protein sequence ID" value="RWZ53275.1"/>
    <property type="molecule type" value="Genomic_DNA"/>
</dbReference>
<proteinExistence type="predicted"/>
<dbReference type="FunFam" id="3.40.50.300:FF:000032">
    <property type="entry name" value="Export ABC transporter ATP-binding protein"/>
    <property type="match status" value="1"/>
</dbReference>
<dbReference type="GO" id="GO:0098796">
    <property type="term" value="C:membrane protein complex"/>
    <property type="evidence" value="ECO:0007669"/>
    <property type="project" value="UniProtKB-ARBA"/>
</dbReference>
<dbReference type="InterPro" id="IPR003593">
    <property type="entry name" value="AAA+_ATPase"/>
</dbReference>
<keyword evidence="6" id="KW-1185">Reference proteome</keyword>
<dbReference type="SUPFAM" id="SSF52540">
    <property type="entry name" value="P-loop containing nucleoside triphosphate hydrolases"/>
    <property type="match status" value="1"/>
</dbReference>
<keyword evidence="2" id="KW-0547">Nucleotide-binding</keyword>
<dbReference type="InterPro" id="IPR027417">
    <property type="entry name" value="P-loop_NTPase"/>
</dbReference>
<organism evidence="5 6">
    <name type="scientific">Labedella phragmitis</name>
    <dbReference type="NCBI Taxonomy" id="2498849"/>
    <lineage>
        <taxon>Bacteria</taxon>
        <taxon>Bacillati</taxon>
        <taxon>Actinomycetota</taxon>
        <taxon>Actinomycetes</taxon>
        <taxon>Micrococcales</taxon>
        <taxon>Microbacteriaceae</taxon>
        <taxon>Labedella</taxon>
    </lineage>
</organism>
<sequence length="223" mass="23951">MYRLAGVAKTYQQKKRVVKPLTGVDLEIRGGDFVTIQGPTGGGKSTLLQLLGALDRPTSGRMTLGDTDLAGASNTALGAVRAREIGFVFQGFNLIPTLTASENVDMGLEPLGLDAAERRVRVADALAHVGLADRADHRPGELSGGQQQRVAIARAIAKRPRVLLADEPTGNLDESMRDEILDLLQALNDDGLTLIVVTHDSAVARRASRRLRLEKGTIRDITR</sequence>
<evidence type="ECO:0000313" key="5">
    <source>
        <dbReference type="EMBL" id="RWZ53275.1"/>
    </source>
</evidence>
<dbReference type="PANTHER" id="PTHR24220:SF86">
    <property type="entry name" value="ABC TRANSPORTER ABCH.1"/>
    <property type="match status" value="1"/>
</dbReference>
<keyword evidence="1" id="KW-0813">Transport</keyword>
<dbReference type="SMART" id="SM00382">
    <property type="entry name" value="AAA"/>
    <property type="match status" value="1"/>
</dbReference>
<dbReference type="InterPro" id="IPR003439">
    <property type="entry name" value="ABC_transporter-like_ATP-bd"/>
</dbReference>
<dbReference type="GO" id="GO:0016887">
    <property type="term" value="F:ATP hydrolysis activity"/>
    <property type="evidence" value="ECO:0007669"/>
    <property type="project" value="InterPro"/>
</dbReference>
<dbReference type="InterPro" id="IPR015854">
    <property type="entry name" value="ABC_transpr_LolD-like"/>
</dbReference>
<dbReference type="CDD" id="cd03255">
    <property type="entry name" value="ABC_MJ0796_LolCDE_FtsE"/>
    <property type="match status" value="1"/>
</dbReference>
<evidence type="ECO:0000256" key="1">
    <source>
        <dbReference type="ARBA" id="ARBA00022448"/>
    </source>
</evidence>
<dbReference type="PROSITE" id="PS00211">
    <property type="entry name" value="ABC_TRANSPORTER_1"/>
    <property type="match status" value="1"/>
</dbReference>
<dbReference type="Proteomes" id="UP000288547">
    <property type="component" value="Unassembled WGS sequence"/>
</dbReference>
<protein>
    <submittedName>
        <fullName evidence="5">ABC transporter ATP-binding protein</fullName>
    </submittedName>
</protein>
<evidence type="ECO:0000256" key="2">
    <source>
        <dbReference type="ARBA" id="ARBA00022741"/>
    </source>
</evidence>
<dbReference type="GO" id="GO:0005524">
    <property type="term" value="F:ATP binding"/>
    <property type="evidence" value="ECO:0007669"/>
    <property type="project" value="UniProtKB-KW"/>
</dbReference>
<dbReference type="Gene3D" id="3.40.50.300">
    <property type="entry name" value="P-loop containing nucleotide triphosphate hydrolases"/>
    <property type="match status" value="1"/>
</dbReference>
<dbReference type="AlphaFoldDB" id="A0A3S4DPQ3"/>
<evidence type="ECO:0000313" key="6">
    <source>
        <dbReference type="Proteomes" id="UP000288547"/>
    </source>
</evidence>
<dbReference type="GO" id="GO:0022857">
    <property type="term" value="F:transmembrane transporter activity"/>
    <property type="evidence" value="ECO:0007669"/>
    <property type="project" value="TreeGrafter"/>
</dbReference>
<reference evidence="5 6" key="1">
    <citation type="submission" date="2018-12" db="EMBL/GenBank/DDBJ databases">
        <authorList>
            <person name="Li F."/>
        </authorList>
    </citation>
    <scope>NUCLEOTIDE SEQUENCE [LARGE SCALE GENOMIC DNA]</scope>
    <source>
        <strain evidence="5 6">11W25H-1</strain>
    </source>
</reference>
<dbReference type="GO" id="GO:0005886">
    <property type="term" value="C:plasma membrane"/>
    <property type="evidence" value="ECO:0007669"/>
    <property type="project" value="TreeGrafter"/>
</dbReference>
<dbReference type="OrthoDB" id="9802264at2"/>
<keyword evidence="3 5" id="KW-0067">ATP-binding</keyword>
<dbReference type="Pfam" id="PF00005">
    <property type="entry name" value="ABC_tran"/>
    <property type="match status" value="1"/>
</dbReference>
<dbReference type="PANTHER" id="PTHR24220">
    <property type="entry name" value="IMPORT ATP-BINDING PROTEIN"/>
    <property type="match status" value="1"/>
</dbReference>
<dbReference type="PROSITE" id="PS50893">
    <property type="entry name" value="ABC_TRANSPORTER_2"/>
    <property type="match status" value="1"/>
</dbReference>